<gene>
    <name evidence="1" type="ORF">LCGC14_2205490</name>
</gene>
<comment type="caution">
    <text evidence="1">The sequence shown here is derived from an EMBL/GenBank/DDBJ whole genome shotgun (WGS) entry which is preliminary data.</text>
</comment>
<protein>
    <recommendedName>
        <fullName evidence="2">Two-component sensor histidine kinase</fullName>
    </recommendedName>
</protein>
<reference evidence="1" key="1">
    <citation type="journal article" date="2015" name="Nature">
        <title>Complex archaea that bridge the gap between prokaryotes and eukaryotes.</title>
        <authorList>
            <person name="Spang A."/>
            <person name="Saw J.H."/>
            <person name="Jorgensen S.L."/>
            <person name="Zaremba-Niedzwiedzka K."/>
            <person name="Martijn J."/>
            <person name="Lind A.E."/>
            <person name="van Eijk R."/>
            <person name="Schleper C."/>
            <person name="Guy L."/>
            <person name="Ettema T.J."/>
        </authorList>
    </citation>
    <scope>NUCLEOTIDE SEQUENCE</scope>
</reference>
<evidence type="ECO:0000313" key="1">
    <source>
        <dbReference type="EMBL" id="KKL60421.1"/>
    </source>
</evidence>
<dbReference type="AlphaFoldDB" id="A0A0F9E2R2"/>
<organism evidence="1">
    <name type="scientific">marine sediment metagenome</name>
    <dbReference type="NCBI Taxonomy" id="412755"/>
    <lineage>
        <taxon>unclassified sequences</taxon>
        <taxon>metagenomes</taxon>
        <taxon>ecological metagenomes</taxon>
    </lineage>
</organism>
<accession>A0A0F9E2R2</accession>
<dbReference type="EMBL" id="LAZR01029151">
    <property type="protein sequence ID" value="KKL60421.1"/>
    <property type="molecule type" value="Genomic_DNA"/>
</dbReference>
<name>A0A0F9E2R2_9ZZZZ</name>
<proteinExistence type="predicted"/>
<sequence length="87" mass="9008">MSLKYRLVILAVAVFAVTFGVGTVLGVYGARHLAADQVRARLTRSAEALAASSAPLNDEVLAELAPLLDARIMVISAEGAVLARSSA</sequence>
<evidence type="ECO:0008006" key="2">
    <source>
        <dbReference type="Google" id="ProtNLM"/>
    </source>
</evidence>